<dbReference type="RefSeq" id="WP_285608482.1">
    <property type="nucleotide sequence ID" value="NZ_BSDC01000002.1"/>
</dbReference>
<feature type="transmembrane region" description="Helical" evidence="1">
    <location>
        <begin position="138"/>
        <end position="157"/>
    </location>
</feature>
<proteinExistence type="predicted"/>
<evidence type="ECO:0008006" key="4">
    <source>
        <dbReference type="Google" id="ProtNLM"/>
    </source>
</evidence>
<sequence length="380" mass="41510">MSETFTVPARDLTKSGIPTLADIGERLRGGAWAFVLLGIGLLGLGLVLQAERGWGNLLLTAFNLACVGLGGLFLLAIQSITGARWSDPILKAHRAMPALLPVAGALMLLLAFGASVLYPWARPDAASHEALHGRLGWLNLPFFFGRVALIFAAWIWVGRRLTQQGKGAAPFILVFGLTFSLANFDWLMSLEPVWSSTILAIYGFSGMFLQGIAIVTISAIVLRRVGLLPAVSKAQNHDLGKLLFAFSCFWAYIFLSQFLLIWYANLPEETGPMRLLLQGRWMPLFYLNLILNFGLPFVLLLQRRAKTSEIVLLATCAILLAGRWLDLYLQIMPPVLHGLGPVFGPAELGGILLQLGLGHLACWPVFMKDANPAQELPPAE</sequence>
<comment type="caution">
    <text evidence="2">The sequence shown here is derived from an EMBL/GenBank/DDBJ whole genome shotgun (WGS) entry which is preliminary data.</text>
</comment>
<evidence type="ECO:0000313" key="2">
    <source>
        <dbReference type="EMBL" id="GLH67376.1"/>
    </source>
</evidence>
<feature type="transmembrane region" description="Helical" evidence="1">
    <location>
        <begin position="348"/>
        <end position="366"/>
    </location>
</feature>
<dbReference type="EMBL" id="BSDC01000002">
    <property type="protein sequence ID" value="GLH67376.1"/>
    <property type="molecule type" value="Genomic_DNA"/>
</dbReference>
<feature type="transmembrane region" description="Helical" evidence="1">
    <location>
        <begin position="199"/>
        <end position="222"/>
    </location>
</feature>
<dbReference type="PANTHER" id="PTHR43044:SF1">
    <property type="entry name" value="QUINOL:CYTOCHROME C OXIDOREDUCTASE QUINONE-BINDING SUBUNIT 2"/>
    <property type="match status" value="1"/>
</dbReference>
<feature type="transmembrane region" description="Helical" evidence="1">
    <location>
        <begin position="242"/>
        <end position="264"/>
    </location>
</feature>
<name>A0ABQ5PZ88_9BACT</name>
<feature type="transmembrane region" description="Helical" evidence="1">
    <location>
        <begin position="284"/>
        <end position="301"/>
    </location>
</feature>
<keyword evidence="3" id="KW-1185">Reference proteome</keyword>
<feature type="transmembrane region" description="Helical" evidence="1">
    <location>
        <begin position="98"/>
        <end position="118"/>
    </location>
</feature>
<accession>A0ABQ5PZ88</accession>
<feature type="transmembrane region" description="Helical" evidence="1">
    <location>
        <begin position="30"/>
        <end position="48"/>
    </location>
</feature>
<evidence type="ECO:0000313" key="3">
    <source>
        <dbReference type="Proteomes" id="UP001165044"/>
    </source>
</evidence>
<feature type="transmembrane region" description="Helical" evidence="1">
    <location>
        <begin position="54"/>
        <end position="77"/>
    </location>
</feature>
<keyword evidence="1" id="KW-1133">Transmembrane helix</keyword>
<protein>
    <recommendedName>
        <fullName evidence="4">Quinol:cytochrome C oxidoreductase</fullName>
    </recommendedName>
</protein>
<gene>
    <name evidence="2" type="ORF">GETHED_17400</name>
</gene>
<reference evidence="2" key="1">
    <citation type="journal article" date="2023" name="Antonie Van Leeuwenhoek">
        <title>Mesoterricola silvestris gen. nov., sp. nov., Mesoterricola sediminis sp. nov., Geothrix oryzae sp. nov., Geothrix edaphica sp. nov., Geothrix rubra sp. nov., and Geothrix limicola sp. nov., six novel members of Acidobacteriota isolated from soils.</title>
        <authorList>
            <person name="Itoh H."/>
            <person name="Sugisawa Y."/>
            <person name="Mise K."/>
            <person name="Xu Z."/>
            <person name="Kuniyasu M."/>
            <person name="Ushijima N."/>
            <person name="Kawano K."/>
            <person name="Kobayashi E."/>
            <person name="Shiratori Y."/>
            <person name="Masuda Y."/>
            <person name="Senoo K."/>
        </authorList>
    </citation>
    <scope>NUCLEOTIDE SEQUENCE</scope>
    <source>
        <strain evidence="2">Red802</strain>
    </source>
</reference>
<dbReference type="PANTHER" id="PTHR43044">
    <property type="match status" value="1"/>
</dbReference>
<keyword evidence="1" id="KW-0812">Transmembrane</keyword>
<keyword evidence="1" id="KW-0472">Membrane</keyword>
<dbReference type="Proteomes" id="UP001165044">
    <property type="component" value="Unassembled WGS sequence"/>
</dbReference>
<organism evidence="2 3">
    <name type="scientific">Geothrix edaphica</name>
    <dbReference type="NCBI Taxonomy" id="2927976"/>
    <lineage>
        <taxon>Bacteria</taxon>
        <taxon>Pseudomonadati</taxon>
        <taxon>Acidobacteriota</taxon>
        <taxon>Holophagae</taxon>
        <taxon>Holophagales</taxon>
        <taxon>Holophagaceae</taxon>
        <taxon>Geothrix</taxon>
    </lineage>
</organism>
<evidence type="ECO:0000256" key="1">
    <source>
        <dbReference type="SAM" id="Phobius"/>
    </source>
</evidence>
<feature type="transmembrane region" description="Helical" evidence="1">
    <location>
        <begin position="310"/>
        <end position="328"/>
    </location>
</feature>
<feature type="transmembrane region" description="Helical" evidence="1">
    <location>
        <begin position="169"/>
        <end position="187"/>
    </location>
</feature>